<keyword evidence="2" id="KW-1185">Reference proteome</keyword>
<dbReference type="Proteomes" id="UP000256913">
    <property type="component" value="Unassembled WGS sequence"/>
</dbReference>
<sequence>MSELPDFTAMTKEEIGDWFLNHDTSGLVAAADRPAEPMAQVDEQGMPVMRPATFRLPPAMLEWLEQAAGRDREGKSGIVRRALQEYRERHRGHAA</sequence>
<proteinExistence type="predicted"/>
<name>A0A3D9Z9N9_9ACTN</name>
<dbReference type="OrthoDB" id="3386451at2"/>
<evidence type="ECO:0008006" key="3">
    <source>
        <dbReference type="Google" id="ProtNLM"/>
    </source>
</evidence>
<gene>
    <name evidence="1" type="ORF">DFJ67_0026</name>
</gene>
<protein>
    <recommendedName>
        <fullName evidence="3">Ribbon-helix-helix CopG family protein</fullName>
    </recommendedName>
</protein>
<organism evidence="1 2">
    <name type="scientific">Asanoa ferruginea</name>
    <dbReference type="NCBI Taxonomy" id="53367"/>
    <lineage>
        <taxon>Bacteria</taxon>
        <taxon>Bacillati</taxon>
        <taxon>Actinomycetota</taxon>
        <taxon>Actinomycetes</taxon>
        <taxon>Micromonosporales</taxon>
        <taxon>Micromonosporaceae</taxon>
        <taxon>Asanoa</taxon>
    </lineage>
</organism>
<dbReference type="EMBL" id="QUMQ01000001">
    <property type="protein sequence ID" value="REF94116.1"/>
    <property type="molecule type" value="Genomic_DNA"/>
</dbReference>
<dbReference type="AlphaFoldDB" id="A0A3D9Z9N9"/>
<reference evidence="1 2" key="1">
    <citation type="submission" date="2018-08" db="EMBL/GenBank/DDBJ databases">
        <title>Sequencing the genomes of 1000 actinobacteria strains.</title>
        <authorList>
            <person name="Klenk H.-P."/>
        </authorList>
    </citation>
    <scope>NUCLEOTIDE SEQUENCE [LARGE SCALE GENOMIC DNA]</scope>
    <source>
        <strain evidence="1 2">DSM 44099</strain>
    </source>
</reference>
<comment type="caution">
    <text evidence="1">The sequence shown here is derived from an EMBL/GenBank/DDBJ whole genome shotgun (WGS) entry which is preliminary data.</text>
</comment>
<evidence type="ECO:0000313" key="2">
    <source>
        <dbReference type="Proteomes" id="UP000256913"/>
    </source>
</evidence>
<dbReference type="RefSeq" id="WP_116065987.1">
    <property type="nucleotide sequence ID" value="NZ_BONB01000076.1"/>
</dbReference>
<evidence type="ECO:0000313" key="1">
    <source>
        <dbReference type="EMBL" id="REF94116.1"/>
    </source>
</evidence>
<accession>A0A3D9Z9N9</accession>